<sequence>MKSGQTAVQLSLLTTSVRVMHESACPDIGPICNERDEPPQIHDQRFAIGELRVGVEHGFTDALGLELQLPLRLNRSTIQFRRLDGTPVELDYENIHHRNETLFGLGDPWVLGRYAFSLGEVRLATRAGFTVPLGNTVEDPFALGDAGLSHQHVQFGTGTVQPLLGLEAERTWDAWSVRGWGQAQVSLAENSHGFRAGHRFGLGLSGGLKVVDTLHLSAGVNLAHEQPERWGGVVQQDGNLGRTDVLVGGTLSWSVKDVRLGFNLQVPVYSHIIGHHGQLDYPGLLGLTAGTTFGDGGP</sequence>
<proteinExistence type="predicted"/>
<dbReference type="EMBL" id="JAXIVS010000014">
    <property type="protein sequence ID" value="MDY7231303.1"/>
    <property type="molecule type" value="Genomic_DNA"/>
</dbReference>
<reference evidence="1 2" key="1">
    <citation type="submission" date="2023-12" db="EMBL/GenBank/DDBJ databases">
        <title>the genome sequence of Hyalangium sp. s54d21.</title>
        <authorList>
            <person name="Zhang X."/>
        </authorList>
    </citation>
    <scope>NUCLEOTIDE SEQUENCE [LARGE SCALE GENOMIC DNA]</scope>
    <source>
        <strain evidence="2">s54d21</strain>
    </source>
</reference>
<keyword evidence="2" id="KW-1185">Reference proteome</keyword>
<gene>
    <name evidence="1" type="ORF">SYV04_33240</name>
</gene>
<evidence type="ECO:0000313" key="1">
    <source>
        <dbReference type="EMBL" id="MDY7231303.1"/>
    </source>
</evidence>
<accession>A0ABU5HCW9</accession>
<dbReference type="Proteomes" id="UP001291309">
    <property type="component" value="Unassembled WGS sequence"/>
</dbReference>
<evidence type="ECO:0008006" key="3">
    <source>
        <dbReference type="Google" id="ProtNLM"/>
    </source>
</evidence>
<protein>
    <recommendedName>
        <fullName evidence="3">Transporter</fullName>
    </recommendedName>
</protein>
<evidence type="ECO:0000313" key="2">
    <source>
        <dbReference type="Proteomes" id="UP001291309"/>
    </source>
</evidence>
<name>A0ABU5HCW9_9BACT</name>
<comment type="caution">
    <text evidence="1">The sequence shown here is derived from an EMBL/GenBank/DDBJ whole genome shotgun (WGS) entry which is preliminary data.</text>
</comment>
<organism evidence="1 2">
    <name type="scientific">Hyalangium rubrum</name>
    <dbReference type="NCBI Taxonomy" id="3103134"/>
    <lineage>
        <taxon>Bacteria</taxon>
        <taxon>Pseudomonadati</taxon>
        <taxon>Myxococcota</taxon>
        <taxon>Myxococcia</taxon>
        <taxon>Myxococcales</taxon>
        <taxon>Cystobacterineae</taxon>
        <taxon>Archangiaceae</taxon>
        <taxon>Hyalangium</taxon>
    </lineage>
</organism>